<dbReference type="Proteomes" id="UP001149303">
    <property type="component" value="Unassembled WGS sequence"/>
</dbReference>
<comment type="caution">
    <text evidence="2">The sequence shown here is derived from an EMBL/GenBank/DDBJ whole genome shotgun (WGS) entry which is preliminary data.</text>
</comment>
<evidence type="ECO:0000313" key="2">
    <source>
        <dbReference type="EMBL" id="MDE1208467.1"/>
    </source>
</evidence>
<evidence type="ECO:0000313" key="3">
    <source>
        <dbReference type="Proteomes" id="UP001149303"/>
    </source>
</evidence>
<dbReference type="EMBL" id="JAIWJY010000027">
    <property type="protein sequence ID" value="MDE1208467.1"/>
    <property type="molecule type" value="Genomic_DNA"/>
</dbReference>
<keyword evidence="3" id="KW-1185">Reference proteome</keyword>
<keyword evidence="1" id="KW-1133">Transmembrane helix</keyword>
<proteinExistence type="predicted"/>
<evidence type="ECO:0000256" key="1">
    <source>
        <dbReference type="SAM" id="Phobius"/>
    </source>
</evidence>
<gene>
    <name evidence="2" type="ORF">LCI24_16870</name>
</gene>
<keyword evidence="1" id="KW-0472">Membrane</keyword>
<protein>
    <submittedName>
        <fullName evidence="2">Uncharacterized protein</fullName>
    </submittedName>
</protein>
<dbReference type="RefSeq" id="WP_274641422.1">
    <property type="nucleotide sequence ID" value="NZ_JAIWJY010000027.1"/>
</dbReference>
<sequence>MKITAEKVEIALPWWVIALIILGIIIVIKITPDDVLSVIRLAAQKFIK</sequence>
<accession>A0A9X4IS01</accession>
<reference evidence="2" key="1">
    <citation type="submission" date="2021-09" db="EMBL/GenBank/DDBJ databases">
        <authorList>
            <person name="Smyrli M."/>
        </authorList>
    </citation>
    <scope>NUCLEOTIDE SEQUENCE</scope>
    <source>
        <strain evidence="2">LAR25</strain>
    </source>
</reference>
<name>A0A9X4IS01_9FLAO</name>
<organism evidence="2 3">
    <name type="scientific">Tenacibaculum larymnensis</name>
    <dbReference type="NCBI Taxonomy" id="2878201"/>
    <lineage>
        <taxon>Bacteria</taxon>
        <taxon>Pseudomonadati</taxon>
        <taxon>Bacteroidota</taxon>
        <taxon>Flavobacteriia</taxon>
        <taxon>Flavobacteriales</taxon>
        <taxon>Flavobacteriaceae</taxon>
        <taxon>Tenacibaculum</taxon>
    </lineage>
</organism>
<dbReference type="AlphaFoldDB" id="A0A9X4IS01"/>
<feature type="transmembrane region" description="Helical" evidence="1">
    <location>
        <begin position="12"/>
        <end position="31"/>
    </location>
</feature>
<keyword evidence="1" id="KW-0812">Transmembrane</keyword>